<dbReference type="Pfam" id="PF07087">
    <property type="entry name" value="DUF1353"/>
    <property type="match status" value="1"/>
</dbReference>
<protein>
    <submittedName>
        <fullName evidence="2">DUF1353 domain-containing protein</fullName>
    </submittedName>
</protein>
<name>A0A7C9F5T8_9BACT</name>
<dbReference type="InterPro" id="IPR010767">
    <property type="entry name" value="Phage_CGC-2007_Cje0229"/>
</dbReference>
<evidence type="ECO:0000256" key="1">
    <source>
        <dbReference type="SAM" id="MobiDB-lite"/>
    </source>
</evidence>
<accession>A0A7C9F5T8</accession>
<dbReference type="EMBL" id="WHLY01000002">
    <property type="protein sequence ID" value="MPR36625.1"/>
    <property type="molecule type" value="Genomic_DNA"/>
</dbReference>
<sequence>MNNGVLQENTYEKRNAAHRTAGGDPAGHRRIIRQCGRRAGGRTSQWHDGIPAVPGHFHPGLASAAALRGAGRGQRRNPGPLPMTQWPQINIRKTRPGEGNPRKTDQFITTEDFAYFHPLVGRRVVPAGFVTDGLSVPQVFWPLVPPHGIGFPAAVVHDDCYINQVGVIGNGSFFNEARRMADSAFYEHLILLGMPRWEARLAYFMVSRFGERAFRRYRKPVDVWESKD</sequence>
<evidence type="ECO:0000313" key="3">
    <source>
        <dbReference type="Proteomes" id="UP000479293"/>
    </source>
</evidence>
<comment type="caution">
    <text evidence="2">The sequence shown here is derived from an EMBL/GenBank/DDBJ whole genome shotgun (WGS) entry which is preliminary data.</text>
</comment>
<dbReference type="Proteomes" id="UP000479293">
    <property type="component" value="Unassembled WGS sequence"/>
</dbReference>
<feature type="region of interest" description="Disordered" evidence="1">
    <location>
        <begin position="67"/>
        <end position="86"/>
    </location>
</feature>
<evidence type="ECO:0000313" key="2">
    <source>
        <dbReference type="EMBL" id="MPR36625.1"/>
    </source>
</evidence>
<reference evidence="2 3" key="1">
    <citation type="submission" date="2019-10" db="EMBL/GenBank/DDBJ databases">
        <title>Draft Genome Sequence of Cytophagaceae sp. SJW1-29.</title>
        <authorList>
            <person name="Choi A."/>
        </authorList>
    </citation>
    <scope>NUCLEOTIDE SEQUENCE [LARGE SCALE GENOMIC DNA]</scope>
    <source>
        <strain evidence="2 3">SJW1-29</strain>
    </source>
</reference>
<organism evidence="2 3">
    <name type="scientific">Salmonirosea aquatica</name>
    <dbReference type="NCBI Taxonomy" id="2654236"/>
    <lineage>
        <taxon>Bacteria</taxon>
        <taxon>Pseudomonadati</taxon>
        <taxon>Bacteroidota</taxon>
        <taxon>Cytophagia</taxon>
        <taxon>Cytophagales</taxon>
        <taxon>Spirosomataceae</taxon>
        <taxon>Salmonirosea</taxon>
    </lineage>
</organism>
<proteinExistence type="predicted"/>
<keyword evidence="3" id="KW-1185">Reference proteome</keyword>
<dbReference type="AlphaFoldDB" id="A0A7C9F5T8"/>
<gene>
    <name evidence="2" type="ORF">GBK04_25595</name>
</gene>